<dbReference type="PROSITE" id="PS50889">
    <property type="entry name" value="S4"/>
    <property type="match status" value="1"/>
</dbReference>
<organism evidence="2 3">
    <name type="scientific">Oceanococcus atlanticus</name>
    <dbReference type="NCBI Taxonomy" id="1317117"/>
    <lineage>
        <taxon>Bacteria</taxon>
        <taxon>Pseudomonadati</taxon>
        <taxon>Pseudomonadota</taxon>
        <taxon>Gammaproteobacteria</taxon>
        <taxon>Chromatiales</taxon>
        <taxon>Oceanococcaceae</taxon>
        <taxon>Oceanococcus</taxon>
    </lineage>
</organism>
<accession>A0A1Y1S9R5</accession>
<dbReference type="Proteomes" id="UP000192342">
    <property type="component" value="Unassembled WGS sequence"/>
</dbReference>
<dbReference type="GO" id="GO:0003723">
    <property type="term" value="F:RNA binding"/>
    <property type="evidence" value="ECO:0007669"/>
    <property type="project" value="UniProtKB-KW"/>
</dbReference>
<dbReference type="InterPro" id="IPR006311">
    <property type="entry name" value="TAT_signal"/>
</dbReference>
<sequence length="242" mass="26140">MPQDHAHNVAARRRFLMQALSSGALIGGAGWTAAAQAGWFGSRPRKLPEGRSIHELRGRVLINGKAATRDQLIQGNDRIEVGPGGQLIYGVGANAFIVRERSILEMSGKDLFVNAMQLVSGAVLGVFGKRKTELPIHTATATIGIRGTALYTESHPDRSYACTCYGHTVLQARQADQREDIRSTHHDAPRWILSAPQDGSAIVPAPMINHDDMELMLLEALCGREVPFATPVEPVGGATRGY</sequence>
<comment type="caution">
    <text evidence="2">The sequence shown here is derived from an EMBL/GenBank/DDBJ whole genome shotgun (WGS) entry which is preliminary data.</text>
</comment>
<reference evidence="2 3" key="1">
    <citation type="submission" date="2013-04" db="EMBL/GenBank/DDBJ databases">
        <title>Oceanococcus atlanticus 22II-S10r2 Genome Sequencing.</title>
        <authorList>
            <person name="Lai Q."/>
            <person name="Li G."/>
            <person name="Shao Z."/>
        </authorList>
    </citation>
    <scope>NUCLEOTIDE SEQUENCE [LARGE SCALE GENOMIC DNA]</scope>
    <source>
        <strain evidence="2 3">22II-S10r2</strain>
    </source>
</reference>
<dbReference type="RefSeq" id="WP_083563465.1">
    <property type="nucleotide sequence ID" value="NZ_AQQV01000006.1"/>
</dbReference>
<keyword evidence="1" id="KW-0694">RNA-binding</keyword>
<gene>
    <name evidence="2" type="ORF">ATO7_16065</name>
</gene>
<dbReference type="PROSITE" id="PS51318">
    <property type="entry name" value="TAT"/>
    <property type="match status" value="1"/>
</dbReference>
<name>A0A1Y1S9R5_9GAMM</name>
<dbReference type="EMBL" id="AQQV01000006">
    <property type="protein sequence ID" value="ORE85015.1"/>
    <property type="molecule type" value="Genomic_DNA"/>
</dbReference>
<dbReference type="OrthoDB" id="369729at2"/>
<protein>
    <recommendedName>
        <fullName evidence="4">FecR protein domain-containing protein</fullName>
    </recommendedName>
</protein>
<keyword evidence="3" id="KW-1185">Reference proteome</keyword>
<dbReference type="AlphaFoldDB" id="A0A1Y1S9R5"/>
<evidence type="ECO:0000256" key="1">
    <source>
        <dbReference type="PROSITE-ProRule" id="PRU00182"/>
    </source>
</evidence>
<evidence type="ECO:0000313" key="2">
    <source>
        <dbReference type="EMBL" id="ORE85015.1"/>
    </source>
</evidence>
<evidence type="ECO:0000313" key="3">
    <source>
        <dbReference type="Proteomes" id="UP000192342"/>
    </source>
</evidence>
<proteinExistence type="predicted"/>
<evidence type="ECO:0008006" key="4">
    <source>
        <dbReference type="Google" id="ProtNLM"/>
    </source>
</evidence>